<sequence length="113" mass="12897">MIVYLMGLLYMTAGIAHLVSPRFFLKIVPPYLPFPDVLVLLSGIAEIVLGTLLFFPTIRPWAAWGIIILLIAVFPANLYMAYGAPFQALSAWLRWGRLPLQLVLIWWAYQYTK</sequence>
<dbReference type="GO" id="GO:0030416">
    <property type="term" value="P:methylamine metabolic process"/>
    <property type="evidence" value="ECO:0007669"/>
    <property type="project" value="InterPro"/>
</dbReference>
<protein>
    <submittedName>
        <fullName evidence="7">DoxX family protein</fullName>
    </submittedName>
</protein>
<keyword evidence="4 5" id="KW-0472">Membrane</keyword>
<accession>A0A7C9G009</accession>
<feature type="transmembrane region" description="Helical" evidence="5">
    <location>
        <begin position="61"/>
        <end position="80"/>
    </location>
</feature>
<keyword evidence="3 5" id="KW-1133">Transmembrane helix</keyword>
<evidence type="ECO:0000256" key="2">
    <source>
        <dbReference type="ARBA" id="ARBA00022692"/>
    </source>
</evidence>
<feature type="transmembrane region" description="Helical" evidence="5">
    <location>
        <begin position="6"/>
        <end position="25"/>
    </location>
</feature>
<dbReference type="Proteomes" id="UP000479293">
    <property type="component" value="Unassembled WGS sequence"/>
</dbReference>
<dbReference type="InterPro" id="IPR009908">
    <property type="entry name" value="Methylamine_util_MauE"/>
</dbReference>
<dbReference type="AlphaFoldDB" id="A0A7C9G009"/>
<comment type="subcellular location">
    <subcellularLocation>
        <location evidence="1">Membrane</location>
        <topology evidence="1">Multi-pass membrane protein</topology>
    </subcellularLocation>
</comment>
<dbReference type="PANTHER" id="PTHR36974">
    <property type="entry name" value="MEMBRANE PROTEIN-RELATED"/>
    <property type="match status" value="1"/>
</dbReference>
<dbReference type="RefSeq" id="WP_152764931.1">
    <property type="nucleotide sequence ID" value="NZ_WHLY01000002.1"/>
</dbReference>
<feature type="transmembrane region" description="Helical" evidence="5">
    <location>
        <begin position="37"/>
        <end position="55"/>
    </location>
</feature>
<dbReference type="GO" id="GO:0016020">
    <property type="term" value="C:membrane"/>
    <property type="evidence" value="ECO:0007669"/>
    <property type="project" value="UniProtKB-SubCell"/>
</dbReference>
<evidence type="ECO:0000256" key="5">
    <source>
        <dbReference type="SAM" id="Phobius"/>
    </source>
</evidence>
<evidence type="ECO:0000259" key="6">
    <source>
        <dbReference type="Pfam" id="PF07291"/>
    </source>
</evidence>
<gene>
    <name evidence="7" type="ORF">GBK04_26300</name>
</gene>
<dbReference type="EMBL" id="WHLY01000002">
    <property type="protein sequence ID" value="MPR36748.1"/>
    <property type="molecule type" value="Genomic_DNA"/>
</dbReference>
<evidence type="ECO:0000256" key="4">
    <source>
        <dbReference type="ARBA" id="ARBA00023136"/>
    </source>
</evidence>
<dbReference type="PANTHER" id="PTHR36974:SF1">
    <property type="entry name" value="DOXX FAMILY MEMBRANE PROTEIN"/>
    <property type="match status" value="1"/>
</dbReference>
<comment type="caution">
    <text evidence="7">The sequence shown here is derived from an EMBL/GenBank/DDBJ whole genome shotgun (WGS) entry which is preliminary data.</text>
</comment>
<reference evidence="7 8" key="1">
    <citation type="submission" date="2019-10" db="EMBL/GenBank/DDBJ databases">
        <title>Draft Genome Sequence of Cytophagaceae sp. SJW1-29.</title>
        <authorList>
            <person name="Choi A."/>
        </authorList>
    </citation>
    <scope>NUCLEOTIDE SEQUENCE [LARGE SCALE GENOMIC DNA]</scope>
    <source>
        <strain evidence="7 8">SJW1-29</strain>
    </source>
</reference>
<feature type="domain" description="Methylamine utilisation protein MauE" evidence="6">
    <location>
        <begin position="2"/>
        <end position="75"/>
    </location>
</feature>
<keyword evidence="8" id="KW-1185">Reference proteome</keyword>
<evidence type="ECO:0000256" key="3">
    <source>
        <dbReference type="ARBA" id="ARBA00022989"/>
    </source>
</evidence>
<evidence type="ECO:0000313" key="8">
    <source>
        <dbReference type="Proteomes" id="UP000479293"/>
    </source>
</evidence>
<organism evidence="7 8">
    <name type="scientific">Salmonirosea aquatica</name>
    <dbReference type="NCBI Taxonomy" id="2654236"/>
    <lineage>
        <taxon>Bacteria</taxon>
        <taxon>Pseudomonadati</taxon>
        <taxon>Bacteroidota</taxon>
        <taxon>Cytophagia</taxon>
        <taxon>Cytophagales</taxon>
        <taxon>Spirosomataceae</taxon>
        <taxon>Salmonirosea</taxon>
    </lineage>
</organism>
<evidence type="ECO:0000313" key="7">
    <source>
        <dbReference type="EMBL" id="MPR36748.1"/>
    </source>
</evidence>
<proteinExistence type="predicted"/>
<keyword evidence="2 5" id="KW-0812">Transmembrane</keyword>
<name>A0A7C9G009_9BACT</name>
<evidence type="ECO:0000256" key="1">
    <source>
        <dbReference type="ARBA" id="ARBA00004141"/>
    </source>
</evidence>
<dbReference type="Pfam" id="PF07291">
    <property type="entry name" value="MauE"/>
    <property type="match status" value="1"/>
</dbReference>